<dbReference type="Gene3D" id="3.40.50.10540">
    <property type="entry name" value="Crotonobetainyl-coa:carnitine coa-transferase, domain 1"/>
    <property type="match status" value="2"/>
</dbReference>
<accession>A0ABV7IPZ7</accession>
<dbReference type="Gene3D" id="3.30.1540.10">
    <property type="entry name" value="formyl-coa transferase, domain 3"/>
    <property type="match status" value="2"/>
</dbReference>
<dbReference type="InterPro" id="IPR044855">
    <property type="entry name" value="CoA-Trfase_III_dom3_sf"/>
</dbReference>
<dbReference type="PANTHER" id="PTHR48228:SF6">
    <property type="entry name" value="L-CARNITINE COA-TRANSFERASE"/>
    <property type="match status" value="1"/>
</dbReference>
<dbReference type="SUPFAM" id="SSF89796">
    <property type="entry name" value="CoA-transferase family III (CaiB/BaiF)"/>
    <property type="match status" value="2"/>
</dbReference>
<proteinExistence type="predicted"/>
<evidence type="ECO:0000256" key="2">
    <source>
        <dbReference type="SAM" id="MobiDB-lite"/>
    </source>
</evidence>
<dbReference type="Pfam" id="PF02515">
    <property type="entry name" value="CoA_transf_3"/>
    <property type="match status" value="2"/>
</dbReference>
<evidence type="ECO:0000256" key="1">
    <source>
        <dbReference type="ARBA" id="ARBA00022679"/>
    </source>
</evidence>
<organism evidence="3 4">
    <name type="scientific">Novosphingobium bradum</name>
    <dbReference type="NCBI Taxonomy" id="1737444"/>
    <lineage>
        <taxon>Bacteria</taxon>
        <taxon>Pseudomonadati</taxon>
        <taxon>Pseudomonadota</taxon>
        <taxon>Alphaproteobacteria</taxon>
        <taxon>Sphingomonadales</taxon>
        <taxon>Sphingomonadaceae</taxon>
        <taxon>Novosphingobium</taxon>
    </lineage>
</organism>
<gene>
    <name evidence="3" type="ORF">ACFOD9_07360</name>
</gene>
<dbReference type="RefSeq" id="WP_379509436.1">
    <property type="nucleotide sequence ID" value="NZ_JBHRTQ010000007.1"/>
</dbReference>
<reference evidence="4" key="1">
    <citation type="journal article" date="2019" name="Int. J. Syst. Evol. Microbiol.">
        <title>The Global Catalogue of Microorganisms (GCM) 10K type strain sequencing project: providing services to taxonomists for standard genome sequencing and annotation.</title>
        <authorList>
            <consortium name="The Broad Institute Genomics Platform"/>
            <consortium name="The Broad Institute Genome Sequencing Center for Infectious Disease"/>
            <person name="Wu L."/>
            <person name="Ma J."/>
        </authorList>
    </citation>
    <scope>NUCLEOTIDE SEQUENCE [LARGE SCALE GENOMIC DNA]</scope>
    <source>
        <strain evidence="4">KCTC 42984</strain>
    </source>
</reference>
<dbReference type="InterPro" id="IPR023606">
    <property type="entry name" value="CoA-Trfase_III_dom_1_sf"/>
</dbReference>
<feature type="compositionally biased region" description="Basic and acidic residues" evidence="2">
    <location>
        <begin position="731"/>
        <end position="743"/>
    </location>
</feature>
<dbReference type="EMBL" id="JBHRTQ010000007">
    <property type="protein sequence ID" value="MFC3174062.1"/>
    <property type="molecule type" value="Genomic_DNA"/>
</dbReference>
<keyword evidence="1 3" id="KW-0808">Transferase</keyword>
<dbReference type="Proteomes" id="UP001595604">
    <property type="component" value="Unassembled WGS sequence"/>
</dbReference>
<dbReference type="InterPro" id="IPR003673">
    <property type="entry name" value="CoA-Trfase_fam_III"/>
</dbReference>
<keyword evidence="4" id="KW-1185">Reference proteome</keyword>
<dbReference type="PANTHER" id="PTHR48228">
    <property type="entry name" value="SUCCINYL-COA--D-CITRAMALATE COA-TRANSFERASE"/>
    <property type="match status" value="1"/>
</dbReference>
<evidence type="ECO:0000313" key="4">
    <source>
        <dbReference type="Proteomes" id="UP001595604"/>
    </source>
</evidence>
<comment type="caution">
    <text evidence="3">The sequence shown here is derived from an EMBL/GenBank/DDBJ whole genome shotgun (WGS) entry which is preliminary data.</text>
</comment>
<sequence>MADGLPAAGSVPADDRPLRGIVVVAALDACFRPITRYLADLGARVVTWDADSLAGLPGDAHVVVSSRHDAGDLAGLRADRPDLVTMRASPFGSNSPLAGWKATDPVIHALSSELSRSGIRGREPLLVPGDLAFTCGASQAAFALVAALYRALQTGQGAHFDFAALDGAVQALDPGFGVNGSATLGRAIGLLMRGRPKPGVQYPIFRCRDGHVRICLLSARQWRAMFAWLGEPAEFSDPEFDKTNVRFASRELNAAIAAFFAPQTRAQLELDGQRFGVPISAVNSFAEFAGSDHVRERQAVVRGADGAVRANGVLTIDGQRMGPGGEPAPGGRFALLGTAAEARLPFAGLRVLDLGVIVVGAEQARLFGDLGAEVLKVESRAFPDGNRQSYLKHGMSVSFAAGHRNKRSAGIDLRSPAGRALFLRLVAQADVVCSNFKPGTLDKLGLGAEVLRRANPAIVLSESSAFGDSGPWSGRMGYGPLVRAATGLTREWHYPGDPESFSDSITIYPDHVVGRICAIGSTALLIRRLLSQKGGIAHVAQAEVALDHFSSLLDAEASQQAPDHPWGVYPADGDDEWCVVTVTSDAEWQALCEVTGFAEGAGLATRDDRLAAKAAIDDHLAAWIAARDKEQAARELQAAGVPAAPMLRLAELLDHPHYVARGFFRRESHPWLVEEVRGERHIVPSDQFPPIPLGPAPLLGEHTEAAIAEWLGLGPDEVRALCEEGVLEPLDPRTRRQAEEHVAARATTAQEAGTHG</sequence>
<protein>
    <submittedName>
        <fullName evidence="3">CoA transferase</fullName>
    </submittedName>
</protein>
<dbReference type="GO" id="GO:0016740">
    <property type="term" value="F:transferase activity"/>
    <property type="evidence" value="ECO:0007669"/>
    <property type="project" value="UniProtKB-KW"/>
</dbReference>
<evidence type="ECO:0000313" key="3">
    <source>
        <dbReference type="EMBL" id="MFC3174062.1"/>
    </source>
</evidence>
<feature type="region of interest" description="Disordered" evidence="2">
    <location>
        <begin position="731"/>
        <end position="756"/>
    </location>
</feature>
<feature type="compositionally biased region" description="Polar residues" evidence="2">
    <location>
        <begin position="747"/>
        <end position="756"/>
    </location>
</feature>
<name>A0ABV7IPZ7_9SPHN</name>
<dbReference type="InterPro" id="IPR050509">
    <property type="entry name" value="CoA-transferase_III"/>
</dbReference>